<keyword evidence="3" id="KW-0813">Transport</keyword>
<comment type="caution">
    <text evidence="7">The sequence shown here is derived from an EMBL/GenBank/DDBJ whole genome shotgun (WGS) entry which is preliminary data.</text>
</comment>
<accession>A0A3E3IWL7</accession>
<sequence length="434" mass="47033">MKKKLLAALLTLSMLAATLGGCGSTPQEGSTTADTKAAAESTEAVNKESGSTDGNLSEGKIIFAYWGAESENNAIQAAVNDFRTAHPEIEVETQWIEADYLTKLQTQIAGETTADVYLISAGDLPGFAANFETQTVDVTKYLSENVVEALKIDGELKARPFIVKPKVMAINKDLFKECGVEIPAKDTPMTIDAFKEAIVALSSQETDPQRFGCESPWMGNLIYAFGGSYYKNNGTESNLDSKEDIAAANFVIDSRAAGYVPDSIQAQGQSMMDWFLSGRIAIYTDFGPWYIPQMEEVSFDWDLLPYFNNGGCKEVDGLAIAGASENKAAAQVFVEYMCENESAQKAIGGDSSAYGVPVNVDALPAFESIYPEKNMNAYVYAAYNQTPQETQKRTNEISSVMGRVDDETGVGTGTEKPEDVFPDIAAEINEILQQ</sequence>
<evidence type="ECO:0000256" key="6">
    <source>
        <dbReference type="SAM" id="SignalP"/>
    </source>
</evidence>
<dbReference type="Pfam" id="PF01547">
    <property type="entry name" value="SBP_bac_1"/>
    <property type="match status" value="1"/>
</dbReference>
<name>A0A3E3IWL7_9FIRM</name>
<evidence type="ECO:0000256" key="1">
    <source>
        <dbReference type="ARBA" id="ARBA00004196"/>
    </source>
</evidence>
<proteinExistence type="inferred from homology"/>
<dbReference type="PANTHER" id="PTHR43649">
    <property type="entry name" value="ARABINOSE-BINDING PROTEIN-RELATED"/>
    <property type="match status" value="1"/>
</dbReference>
<feature type="chain" id="PRO_5039322330" evidence="6">
    <location>
        <begin position="20"/>
        <end position="434"/>
    </location>
</feature>
<evidence type="ECO:0000256" key="4">
    <source>
        <dbReference type="ARBA" id="ARBA00022729"/>
    </source>
</evidence>
<dbReference type="InterPro" id="IPR006059">
    <property type="entry name" value="SBP"/>
</dbReference>
<protein>
    <submittedName>
        <fullName evidence="7">Extracellular solute-binding protein</fullName>
    </submittedName>
</protein>
<feature type="region of interest" description="Disordered" evidence="5">
    <location>
        <begin position="23"/>
        <end position="54"/>
    </location>
</feature>
<dbReference type="RefSeq" id="WP_025491592.1">
    <property type="nucleotide sequence ID" value="NZ_JBKVAZ010000017.1"/>
</dbReference>
<organism evidence="7 8">
    <name type="scientific">Eisenbergiella massiliensis</name>
    <dbReference type="NCBI Taxonomy" id="1720294"/>
    <lineage>
        <taxon>Bacteria</taxon>
        <taxon>Bacillati</taxon>
        <taxon>Bacillota</taxon>
        <taxon>Clostridia</taxon>
        <taxon>Lachnospirales</taxon>
        <taxon>Lachnospiraceae</taxon>
        <taxon>Eisenbergiella</taxon>
    </lineage>
</organism>
<reference evidence="7 8" key="1">
    <citation type="submission" date="2018-08" db="EMBL/GenBank/DDBJ databases">
        <title>A genome reference for cultivated species of the human gut microbiota.</title>
        <authorList>
            <person name="Zou Y."/>
            <person name="Xue W."/>
            <person name="Luo G."/>
        </authorList>
    </citation>
    <scope>NUCLEOTIDE SEQUENCE [LARGE SCALE GENOMIC DNA]</scope>
    <source>
        <strain evidence="7 8">AF26-4BH</strain>
    </source>
</reference>
<evidence type="ECO:0000313" key="7">
    <source>
        <dbReference type="EMBL" id="RGE71480.1"/>
    </source>
</evidence>
<dbReference type="OrthoDB" id="362670at2"/>
<comment type="subcellular location">
    <subcellularLocation>
        <location evidence="1">Cell envelope</location>
    </subcellularLocation>
</comment>
<comment type="similarity">
    <text evidence="2">Belongs to the bacterial solute-binding protein 1 family.</text>
</comment>
<dbReference type="EMBL" id="QVLU01000010">
    <property type="protein sequence ID" value="RGE71480.1"/>
    <property type="molecule type" value="Genomic_DNA"/>
</dbReference>
<dbReference type="GO" id="GO:0030313">
    <property type="term" value="C:cell envelope"/>
    <property type="evidence" value="ECO:0007669"/>
    <property type="project" value="UniProtKB-SubCell"/>
</dbReference>
<dbReference type="InterPro" id="IPR050490">
    <property type="entry name" value="Bact_solute-bd_prot1"/>
</dbReference>
<dbReference type="PANTHER" id="PTHR43649:SF31">
    <property type="entry name" value="SN-GLYCEROL-3-PHOSPHATE-BINDING PERIPLASMIC PROTEIN UGPB"/>
    <property type="match status" value="1"/>
</dbReference>
<feature type="compositionally biased region" description="Polar residues" evidence="5">
    <location>
        <begin position="24"/>
        <end position="34"/>
    </location>
</feature>
<evidence type="ECO:0000256" key="2">
    <source>
        <dbReference type="ARBA" id="ARBA00008520"/>
    </source>
</evidence>
<evidence type="ECO:0000256" key="3">
    <source>
        <dbReference type="ARBA" id="ARBA00022448"/>
    </source>
</evidence>
<dbReference type="PROSITE" id="PS51257">
    <property type="entry name" value="PROKAR_LIPOPROTEIN"/>
    <property type="match status" value="1"/>
</dbReference>
<feature type="signal peptide" evidence="6">
    <location>
        <begin position="1"/>
        <end position="19"/>
    </location>
</feature>
<dbReference type="Gene3D" id="3.40.190.10">
    <property type="entry name" value="Periplasmic binding protein-like II"/>
    <property type="match status" value="1"/>
</dbReference>
<evidence type="ECO:0000256" key="5">
    <source>
        <dbReference type="SAM" id="MobiDB-lite"/>
    </source>
</evidence>
<evidence type="ECO:0000313" key="8">
    <source>
        <dbReference type="Proteomes" id="UP000261166"/>
    </source>
</evidence>
<dbReference type="Proteomes" id="UP000261166">
    <property type="component" value="Unassembled WGS sequence"/>
</dbReference>
<keyword evidence="4 6" id="KW-0732">Signal</keyword>
<dbReference type="SUPFAM" id="SSF53850">
    <property type="entry name" value="Periplasmic binding protein-like II"/>
    <property type="match status" value="1"/>
</dbReference>
<gene>
    <name evidence="7" type="ORF">DWY69_12820</name>
</gene>
<dbReference type="AlphaFoldDB" id="A0A3E3IWL7"/>